<dbReference type="InterPro" id="IPR012247">
    <property type="entry name" value="MoaC_MogA"/>
</dbReference>
<dbReference type="SMART" id="SM00852">
    <property type="entry name" value="MoCF_biosynth"/>
    <property type="match status" value="1"/>
</dbReference>
<evidence type="ECO:0000256" key="2">
    <source>
        <dbReference type="ARBA" id="ARBA00012509"/>
    </source>
</evidence>
<dbReference type="InterPro" id="IPR036425">
    <property type="entry name" value="MoaB/Mog-like_dom_sf"/>
</dbReference>
<evidence type="ECO:0000256" key="3">
    <source>
        <dbReference type="ARBA" id="ARBA00013491"/>
    </source>
</evidence>
<dbReference type="InterPro" id="IPR008284">
    <property type="entry name" value="MoCF_biosynth_CS"/>
</dbReference>
<dbReference type="NCBIfam" id="TIGR00177">
    <property type="entry name" value="molyb_syn"/>
    <property type="match status" value="1"/>
</dbReference>
<dbReference type="PIRSF" id="PIRSF036594">
    <property type="entry name" value="MoaC_MogA"/>
    <property type="match status" value="1"/>
</dbReference>
<protein>
    <recommendedName>
        <fullName evidence="3">Molybdopterin adenylyltransferase</fullName>
        <ecNumber evidence="2">2.7.7.75</ecNumber>
    </recommendedName>
</protein>
<dbReference type="SUPFAM" id="SSF55040">
    <property type="entry name" value="Molybdenum cofactor biosynthesis protein C, MoaC"/>
    <property type="match status" value="1"/>
</dbReference>
<dbReference type="NCBIfam" id="TIGR00581">
    <property type="entry name" value="moaC"/>
    <property type="match status" value="1"/>
</dbReference>
<dbReference type="Gene3D" id="3.30.70.640">
    <property type="entry name" value="Molybdopterin cofactor biosynthesis C (MoaC) domain"/>
    <property type="match status" value="1"/>
</dbReference>
<evidence type="ECO:0000256" key="5">
    <source>
        <dbReference type="ARBA" id="ARBA00051131"/>
    </source>
</evidence>
<dbReference type="InterPro" id="IPR002820">
    <property type="entry name" value="Mopterin_CF_biosynth-C_dom"/>
</dbReference>
<dbReference type="InterPro" id="IPR001453">
    <property type="entry name" value="MoaB/Mog_dom"/>
</dbReference>
<dbReference type="UniPathway" id="UPA00344"/>
<dbReference type="PROSITE" id="PS01078">
    <property type="entry name" value="MOCF_BIOSYNTHESIS_1"/>
    <property type="match status" value="1"/>
</dbReference>
<dbReference type="Pfam" id="PF00994">
    <property type="entry name" value="MoCF_biosynth"/>
    <property type="match status" value="1"/>
</dbReference>
<organism evidence="9 10">
    <name type="scientific">Aquimarina amphilecti</name>
    <dbReference type="NCBI Taxonomy" id="1038014"/>
    <lineage>
        <taxon>Bacteria</taxon>
        <taxon>Pseudomonadati</taxon>
        <taxon>Bacteroidota</taxon>
        <taxon>Flavobacteriia</taxon>
        <taxon>Flavobacteriales</taxon>
        <taxon>Flavobacteriaceae</taxon>
        <taxon>Aquimarina</taxon>
    </lineage>
</organism>
<dbReference type="Proteomes" id="UP000198521">
    <property type="component" value="Unassembled WGS sequence"/>
</dbReference>
<evidence type="ECO:0000256" key="1">
    <source>
        <dbReference type="ARBA" id="ARBA00005046"/>
    </source>
</evidence>
<dbReference type="GO" id="GO:0006777">
    <property type="term" value="P:Mo-molybdopterin cofactor biosynthetic process"/>
    <property type="evidence" value="ECO:0007669"/>
    <property type="project" value="UniProtKB-KW"/>
</dbReference>
<dbReference type="RefSeq" id="WP_091412494.1">
    <property type="nucleotide sequence ID" value="NZ_FOAB01000011.1"/>
</dbReference>
<dbReference type="PANTHER" id="PTHR43764">
    <property type="entry name" value="MOLYBDENUM COFACTOR BIOSYNTHESIS"/>
    <property type="match status" value="1"/>
</dbReference>
<dbReference type="PANTHER" id="PTHR43764:SF1">
    <property type="entry name" value="MOLYBDOPTERIN MOLYBDOTRANSFERASE"/>
    <property type="match status" value="1"/>
</dbReference>
<dbReference type="InterPro" id="IPR051920">
    <property type="entry name" value="MPT_Adenylyltrnsfr/MoaC-Rel"/>
</dbReference>
<evidence type="ECO:0000256" key="6">
    <source>
        <dbReference type="ARBA" id="ARBA00055087"/>
    </source>
</evidence>
<evidence type="ECO:0000256" key="4">
    <source>
        <dbReference type="ARBA" id="ARBA00023150"/>
    </source>
</evidence>
<dbReference type="AlphaFoldDB" id="A0A1H7WM84"/>
<dbReference type="InterPro" id="IPR023045">
    <property type="entry name" value="MoaC"/>
</dbReference>
<name>A0A1H7WM84_AQUAM</name>
<comment type="catalytic activity">
    <reaction evidence="5">
        <text>molybdopterin + ATP + H(+) = adenylyl-molybdopterin + diphosphate</text>
        <dbReference type="Rhea" id="RHEA:31331"/>
        <dbReference type="ChEBI" id="CHEBI:15378"/>
        <dbReference type="ChEBI" id="CHEBI:30616"/>
        <dbReference type="ChEBI" id="CHEBI:33019"/>
        <dbReference type="ChEBI" id="CHEBI:58698"/>
        <dbReference type="ChEBI" id="CHEBI:62727"/>
        <dbReference type="EC" id="2.7.7.75"/>
    </reaction>
</comment>
<dbReference type="NCBIfam" id="NF002947">
    <property type="entry name" value="PRK03604.1"/>
    <property type="match status" value="1"/>
</dbReference>
<accession>A0A1H7WM84</accession>
<comment type="function">
    <text evidence="6">Catalyzes the conversion of (8S)-3',8-cyclo-7,8-dihydroguanosine 5'-triphosphate to cyclic pyranopterin monophosphate (cPMP).</text>
</comment>
<comment type="function">
    <text evidence="7">Catalyzes the adenylation of molybdopterin as part of the biosynthesis of the molybdenum-cofactor.</text>
</comment>
<evidence type="ECO:0000313" key="10">
    <source>
        <dbReference type="Proteomes" id="UP000198521"/>
    </source>
</evidence>
<dbReference type="InterPro" id="IPR036522">
    <property type="entry name" value="MoaC_sf"/>
</dbReference>
<dbReference type="STRING" id="1038014.SAMN04487910_4467"/>
<gene>
    <name evidence="9" type="ORF">SAMN04487910_4467</name>
</gene>
<dbReference type="GO" id="GO:0061598">
    <property type="term" value="F:molybdopterin adenylyltransferase activity"/>
    <property type="evidence" value="ECO:0007669"/>
    <property type="project" value="UniProtKB-EC"/>
</dbReference>
<dbReference type="OrthoDB" id="9794429at2"/>
<keyword evidence="10" id="KW-1185">Reference proteome</keyword>
<dbReference type="Gene3D" id="3.40.980.10">
    <property type="entry name" value="MoaB/Mog-like domain"/>
    <property type="match status" value="1"/>
</dbReference>
<evidence type="ECO:0000313" key="9">
    <source>
        <dbReference type="EMBL" id="SEM22571.1"/>
    </source>
</evidence>
<evidence type="ECO:0000259" key="8">
    <source>
        <dbReference type="SMART" id="SM00852"/>
    </source>
</evidence>
<keyword evidence="4" id="KW-0501">Molybdenum cofactor biosynthesis</keyword>
<dbReference type="SUPFAM" id="SSF53218">
    <property type="entry name" value="Molybdenum cofactor biosynthesis proteins"/>
    <property type="match status" value="1"/>
</dbReference>
<reference evidence="10" key="1">
    <citation type="submission" date="2016-10" db="EMBL/GenBank/DDBJ databases">
        <authorList>
            <person name="Varghese N."/>
            <person name="Submissions S."/>
        </authorList>
    </citation>
    <scope>NUCLEOTIDE SEQUENCE [LARGE SCALE GENOMIC DNA]</scope>
    <source>
        <strain evidence="10">DSM 25232 / NCIMB 14723 / 92V</strain>
    </source>
</reference>
<dbReference type="EC" id="2.7.7.75" evidence="2"/>
<dbReference type="EMBL" id="FOAB01000011">
    <property type="protein sequence ID" value="SEM22571.1"/>
    <property type="molecule type" value="Genomic_DNA"/>
</dbReference>
<evidence type="ECO:0000256" key="7">
    <source>
        <dbReference type="ARBA" id="ARBA00058212"/>
    </source>
</evidence>
<proteinExistence type="predicted"/>
<dbReference type="Pfam" id="PF01967">
    <property type="entry name" value="MoaC"/>
    <property type="match status" value="1"/>
</dbReference>
<dbReference type="CDD" id="cd00886">
    <property type="entry name" value="MogA_MoaB"/>
    <property type="match status" value="1"/>
</dbReference>
<comment type="pathway">
    <text evidence="1">Cofactor biosynthesis; molybdopterin biosynthesis.</text>
</comment>
<feature type="domain" description="MoaB/Mog" evidence="8">
    <location>
        <begin position="149"/>
        <end position="292"/>
    </location>
</feature>
<sequence length="306" mass="33205">MVDITHKNNTLRTAVAQAIVKVGDLETIEAIVSKSIPKGDVFEMAKTAGLFAVKRTSDMIPDCHPLPIEYTAIDYKINNLEITIEMTVKTIYKTGVEVEAMHGASVVALTMYDMLKPVDKNVEIQQIKLLRKKGGKSSYKDNGEPFTAGVVVCSDSISAGHKEDKAGKAIITKLEQCGVTINTYVIIPDEIHEIQQQVNSLKEAGSDLIIFTGGTGLSPRDVTPEALTPLIERRIPGIEEAIRNYGQDRMPYAMLSRSVAGVIGETLVLALPGSTNGAKESMEAIFPAVLHTFRILKGAKHDANES</sequence>